<dbReference type="Pfam" id="PF00438">
    <property type="entry name" value="S-AdoMet_synt_N"/>
    <property type="match status" value="1"/>
</dbReference>
<dbReference type="NCBIfam" id="TIGR01034">
    <property type="entry name" value="metK"/>
    <property type="match status" value="1"/>
</dbReference>
<dbReference type="Pfam" id="PF02772">
    <property type="entry name" value="S-AdoMet_synt_M"/>
    <property type="match status" value="1"/>
</dbReference>
<dbReference type="InterPro" id="IPR022630">
    <property type="entry name" value="S-AdoMet_synt_C"/>
</dbReference>
<dbReference type="FunFam" id="3.30.300.10:FF:000003">
    <property type="entry name" value="S-adenosylmethionine synthase"/>
    <property type="match status" value="1"/>
</dbReference>
<keyword evidence="12" id="KW-0630">Potassium</keyword>
<proteinExistence type="inferred from homology"/>
<feature type="domain" description="S-adenosylmethionine synthetase N-terminal" evidence="13">
    <location>
        <begin position="7"/>
        <end position="111"/>
    </location>
</feature>
<evidence type="ECO:0000256" key="9">
    <source>
        <dbReference type="ARBA" id="ARBA00022741"/>
    </source>
</evidence>
<evidence type="ECO:0000256" key="11">
    <source>
        <dbReference type="ARBA" id="ARBA00022842"/>
    </source>
</evidence>
<organism evidence="16">
    <name type="scientific">freshwater metagenome</name>
    <dbReference type="NCBI Taxonomy" id="449393"/>
    <lineage>
        <taxon>unclassified sequences</taxon>
        <taxon>metagenomes</taxon>
        <taxon>ecological metagenomes</taxon>
    </lineage>
</organism>
<reference evidence="16" key="1">
    <citation type="submission" date="2020-05" db="EMBL/GenBank/DDBJ databases">
        <authorList>
            <person name="Chiriac C."/>
            <person name="Salcher M."/>
            <person name="Ghai R."/>
            <person name="Kavagutti S V."/>
        </authorList>
    </citation>
    <scope>NUCLEOTIDE SEQUENCE</scope>
</reference>
<evidence type="ECO:0000259" key="13">
    <source>
        <dbReference type="Pfam" id="PF00438"/>
    </source>
</evidence>
<dbReference type="GO" id="GO:0006556">
    <property type="term" value="P:S-adenosylmethionine biosynthetic process"/>
    <property type="evidence" value="ECO:0007669"/>
    <property type="project" value="UniProtKB-UniPathway"/>
</dbReference>
<dbReference type="Gene3D" id="3.30.300.10">
    <property type="match status" value="3"/>
</dbReference>
<dbReference type="GO" id="GO:0005524">
    <property type="term" value="F:ATP binding"/>
    <property type="evidence" value="ECO:0007669"/>
    <property type="project" value="UniProtKB-KW"/>
</dbReference>
<evidence type="ECO:0000256" key="1">
    <source>
        <dbReference type="ARBA" id="ARBA00001946"/>
    </source>
</evidence>
<evidence type="ECO:0000259" key="14">
    <source>
        <dbReference type="Pfam" id="PF02772"/>
    </source>
</evidence>
<dbReference type="InterPro" id="IPR022636">
    <property type="entry name" value="S-AdoMet_synthetase_sfam"/>
</dbReference>
<dbReference type="GO" id="GO:0046872">
    <property type="term" value="F:metal ion binding"/>
    <property type="evidence" value="ECO:0007669"/>
    <property type="project" value="UniProtKB-KW"/>
</dbReference>
<dbReference type="InterPro" id="IPR022628">
    <property type="entry name" value="S-AdoMet_synt_N"/>
</dbReference>
<comment type="similarity">
    <text evidence="4">Belongs to the AdoMet synthase family.</text>
</comment>
<comment type="cofactor">
    <cofactor evidence="2">
        <name>K(+)</name>
        <dbReference type="ChEBI" id="CHEBI:29103"/>
    </cofactor>
</comment>
<evidence type="ECO:0000256" key="2">
    <source>
        <dbReference type="ARBA" id="ARBA00001958"/>
    </source>
</evidence>
<evidence type="ECO:0000256" key="8">
    <source>
        <dbReference type="ARBA" id="ARBA00022723"/>
    </source>
</evidence>
<evidence type="ECO:0000259" key="15">
    <source>
        <dbReference type="Pfam" id="PF02773"/>
    </source>
</evidence>
<evidence type="ECO:0000313" key="16">
    <source>
        <dbReference type="EMBL" id="CAB4346589.1"/>
    </source>
</evidence>
<dbReference type="InterPro" id="IPR022629">
    <property type="entry name" value="S-AdoMet_synt_central"/>
</dbReference>
<keyword evidence="8" id="KW-0479">Metal-binding</keyword>
<dbReference type="PANTHER" id="PTHR11964">
    <property type="entry name" value="S-ADENOSYLMETHIONINE SYNTHETASE"/>
    <property type="match status" value="1"/>
</dbReference>
<dbReference type="PROSITE" id="PS00376">
    <property type="entry name" value="ADOMET_SYNTHASE_1"/>
    <property type="match status" value="1"/>
</dbReference>
<keyword evidence="11" id="KW-0460">Magnesium</keyword>
<dbReference type="CDD" id="cd18079">
    <property type="entry name" value="S-AdoMet_synt"/>
    <property type="match status" value="1"/>
</dbReference>
<protein>
    <recommendedName>
        <fullName evidence="5">methionine adenosyltransferase</fullName>
        <ecNumber evidence="5">2.5.1.6</ecNumber>
    </recommendedName>
</protein>
<sequence length="408" mass="43763">MSQDTSFLFTSESVTEGHPDKVADQISDAILDAILKQDSFAKVACETLVNNRLVVVAGETSFDEDKIGPGKAVDVDAIARETIREIGYVGFDDGFDADTLVVLNHLGGQSADIAQGVDEALEAREGDEDPLDKAGAGDQGMMFGYATNETDSLMPLPVHLAHRLAEKLTEVRKNGTLDYLRPDGKTQVTVRYEDNRPVEIQRVLISTQHAEGADTPAGRIADDLWEHVVLPVLPADLYDADQLRKDLLVNPTGNFVIGGPVGDCGLTGRKIIVDTYGGMARHGGGAFSGKDPSKVDRSAAYAARYVAKNIVAAGLAERAEVQVAYAIGVAHPVSVMVETFGTETVDTPTLNKIVADNFDLRPAAFREYLSLHSPIYGPTAAYGHFGRDGATFSWERTDRADALRAAAS</sequence>
<accession>A0A6J5ZZD2</accession>
<evidence type="ECO:0000256" key="5">
    <source>
        <dbReference type="ARBA" id="ARBA00012828"/>
    </source>
</evidence>
<keyword evidence="6" id="KW-0554">One-carbon metabolism</keyword>
<comment type="pathway">
    <text evidence="3">Amino-acid biosynthesis; S-adenosyl-L-methionine biosynthesis; S-adenosyl-L-methionine from L-methionine: step 1/1.</text>
</comment>
<evidence type="ECO:0000256" key="7">
    <source>
        <dbReference type="ARBA" id="ARBA00022679"/>
    </source>
</evidence>
<evidence type="ECO:0000256" key="10">
    <source>
        <dbReference type="ARBA" id="ARBA00022840"/>
    </source>
</evidence>
<dbReference type="GO" id="GO:0006730">
    <property type="term" value="P:one-carbon metabolic process"/>
    <property type="evidence" value="ECO:0007669"/>
    <property type="project" value="UniProtKB-KW"/>
</dbReference>
<dbReference type="AlphaFoldDB" id="A0A6J5ZZD2"/>
<evidence type="ECO:0000256" key="3">
    <source>
        <dbReference type="ARBA" id="ARBA00005224"/>
    </source>
</evidence>
<dbReference type="HAMAP" id="MF_00086">
    <property type="entry name" value="S_AdoMet_synth1"/>
    <property type="match status" value="1"/>
</dbReference>
<name>A0A6J5ZZD2_9ZZZZ</name>
<gene>
    <name evidence="16" type="ORF">UFOPK3547_01406</name>
</gene>
<dbReference type="InterPro" id="IPR022631">
    <property type="entry name" value="ADOMET_SYNTHASE_CS"/>
</dbReference>
<dbReference type="Pfam" id="PF02773">
    <property type="entry name" value="S-AdoMet_synt_C"/>
    <property type="match status" value="1"/>
</dbReference>
<evidence type="ECO:0000256" key="6">
    <source>
        <dbReference type="ARBA" id="ARBA00022563"/>
    </source>
</evidence>
<dbReference type="EC" id="2.5.1.6" evidence="5"/>
<dbReference type="EMBL" id="CAESAN010000139">
    <property type="protein sequence ID" value="CAB4346589.1"/>
    <property type="molecule type" value="Genomic_DNA"/>
</dbReference>
<keyword evidence="9" id="KW-0547">Nucleotide-binding</keyword>
<comment type="cofactor">
    <cofactor evidence="1">
        <name>Mg(2+)</name>
        <dbReference type="ChEBI" id="CHEBI:18420"/>
    </cofactor>
</comment>
<feature type="domain" description="S-adenosylmethionine synthetase C-terminal" evidence="15">
    <location>
        <begin position="257"/>
        <end position="396"/>
    </location>
</feature>
<evidence type="ECO:0000256" key="4">
    <source>
        <dbReference type="ARBA" id="ARBA00009685"/>
    </source>
</evidence>
<keyword evidence="7" id="KW-0808">Transferase</keyword>
<keyword evidence="10" id="KW-0067">ATP-binding</keyword>
<dbReference type="InterPro" id="IPR002133">
    <property type="entry name" value="S-AdoMet_synthetase"/>
</dbReference>
<dbReference type="GO" id="GO:0004478">
    <property type="term" value="F:methionine adenosyltransferase activity"/>
    <property type="evidence" value="ECO:0007669"/>
    <property type="project" value="UniProtKB-EC"/>
</dbReference>
<evidence type="ECO:0000256" key="12">
    <source>
        <dbReference type="ARBA" id="ARBA00022958"/>
    </source>
</evidence>
<dbReference type="PROSITE" id="PS00377">
    <property type="entry name" value="ADOMET_SYNTHASE_2"/>
    <property type="match status" value="1"/>
</dbReference>
<dbReference type="UniPathway" id="UPA00315">
    <property type="reaction ID" value="UER00080"/>
</dbReference>
<feature type="domain" description="S-adenosylmethionine synthetase central" evidence="14">
    <location>
        <begin position="134"/>
        <end position="255"/>
    </location>
</feature>
<dbReference type="SUPFAM" id="SSF55973">
    <property type="entry name" value="S-adenosylmethionine synthetase"/>
    <property type="match status" value="3"/>
</dbReference>
<dbReference type="PIRSF" id="PIRSF000497">
    <property type="entry name" value="MAT"/>
    <property type="match status" value="1"/>
</dbReference>